<dbReference type="PANTHER" id="PTHR46795">
    <property type="entry name" value="ABC TRANSPORTER PERMEASE-RELATED-RELATED"/>
    <property type="match status" value="1"/>
</dbReference>
<dbReference type="PATRIC" id="fig|1423790.3.peg.604"/>
<dbReference type="OrthoDB" id="1705903at2"/>
<name>I7J112_9LACO</name>
<feature type="transmembrane region" description="Helical" evidence="6">
    <location>
        <begin position="566"/>
        <end position="588"/>
    </location>
</feature>
<evidence type="ECO:0000256" key="3">
    <source>
        <dbReference type="ARBA" id="ARBA00022692"/>
    </source>
</evidence>
<keyword evidence="4 6" id="KW-1133">Transmembrane helix</keyword>
<keyword evidence="3 6" id="KW-0812">Transmembrane</keyword>
<sequence length="597" mass="67874">MLWKLSLTGIKSRFKDYAVLFSGLTLSASIFYMFLALALNPKFLKDALPIGYQITQVVFGFGIVLLAIITLVYIVYANSFLLSMRKRDYGTYMMLGARNRKIGRLIFSETLVVGLIATLVGILIGVFLAQGISNLLISQLQLVIHHFVGFYLPAVLWTLLFFAILFFLAAIWNRIKLTRSSLIDLLHEDQQPVKLQKNNARLILMAIAGIILLAIGYWAMSAVKLLAETSIPVALVTIVSGSYLVFSSFFTMMINLLRKNANYTFKGLHAFSLGQLKFRIYSYNRILTIVSLLFALALGAITVGLNFNGMTEQNKQTQYYDLIIPGNPKKYQAEIDNLGIEETERIPFKMKGEKVYVSKDEILKKKIKIQYFYVKNAQAHYKTLVLNKKNFDKIDSSDFNQNLPTNYDLPKYVSQKQFQALKGQALVVNVYRISNFERNWKKIAKIQETVIKNSDKQYSGISPKVFNYQAAMLVASGFEFMGFFLGLAFLAMLASTLMFKVLSGANSDRPRYQMLWKVGAQTRLLKQSIAKEIGVLFSLPAILGIVDVLFGLQFFKALLPDPYKNIWIPFVLFLALYLIYYLLTVKLYESIVLKKDK</sequence>
<feature type="transmembrane region" description="Helical" evidence="6">
    <location>
        <begin position="202"/>
        <end position="219"/>
    </location>
</feature>
<evidence type="ECO:0000313" key="9">
    <source>
        <dbReference type="Proteomes" id="UP000009311"/>
    </source>
</evidence>
<dbReference type="InterPro" id="IPR052536">
    <property type="entry name" value="ABC-4_Integral_Memb_Prot"/>
</dbReference>
<evidence type="ECO:0000256" key="4">
    <source>
        <dbReference type="ARBA" id="ARBA00022989"/>
    </source>
</evidence>
<evidence type="ECO:0000256" key="2">
    <source>
        <dbReference type="ARBA" id="ARBA00022475"/>
    </source>
</evidence>
<dbReference type="PANTHER" id="PTHR46795:SF3">
    <property type="entry name" value="ABC TRANSPORTER PERMEASE"/>
    <property type="match status" value="1"/>
</dbReference>
<comment type="similarity">
    <text evidence="6">Belongs to the ABC-4 integral membrane protein family.</text>
</comment>
<organism evidence="8 9">
    <name type="scientific">Lactobacillus pasteurii DSM 23907 = CRBIP 24.76</name>
    <dbReference type="NCBI Taxonomy" id="1423790"/>
    <lineage>
        <taxon>Bacteria</taxon>
        <taxon>Bacillati</taxon>
        <taxon>Bacillota</taxon>
        <taxon>Bacilli</taxon>
        <taxon>Lactobacillales</taxon>
        <taxon>Lactobacillaceae</taxon>
        <taxon>Lactobacillus</taxon>
    </lineage>
</organism>
<protein>
    <submittedName>
        <fullName evidence="8">ABC-type antimicrobial peptide transport system, permease component</fullName>
    </submittedName>
</protein>
<dbReference type="RefSeq" id="WP_009560573.1">
    <property type="nucleotide sequence ID" value="NZ_AYZN01000001.1"/>
</dbReference>
<accession>I7J112</accession>
<dbReference type="AlphaFoldDB" id="I7J112"/>
<feature type="transmembrane region" description="Helical" evidence="6">
    <location>
        <begin position="533"/>
        <end position="554"/>
    </location>
</feature>
<dbReference type="STRING" id="1423790.BN53_07930"/>
<dbReference type="Proteomes" id="UP000009311">
    <property type="component" value="Unassembled WGS sequence"/>
</dbReference>
<dbReference type="eggNOG" id="COG0577">
    <property type="taxonomic scope" value="Bacteria"/>
</dbReference>
<dbReference type="GO" id="GO:0055085">
    <property type="term" value="P:transmembrane transport"/>
    <property type="evidence" value="ECO:0007669"/>
    <property type="project" value="UniProtKB-UniRule"/>
</dbReference>
<evidence type="ECO:0000313" key="8">
    <source>
        <dbReference type="EMBL" id="CCI86007.1"/>
    </source>
</evidence>
<evidence type="ECO:0000259" key="7">
    <source>
        <dbReference type="Pfam" id="PF02687"/>
    </source>
</evidence>
<comment type="subcellular location">
    <subcellularLocation>
        <location evidence="1 6">Cell membrane</location>
        <topology evidence="1 6">Multi-pass membrane protein</topology>
    </subcellularLocation>
</comment>
<evidence type="ECO:0000256" key="5">
    <source>
        <dbReference type="ARBA" id="ARBA00023136"/>
    </source>
</evidence>
<dbReference type="InterPro" id="IPR003838">
    <property type="entry name" value="ABC3_permease_C"/>
</dbReference>
<dbReference type="EMBL" id="CAKD01000024">
    <property type="protein sequence ID" value="CCI86007.1"/>
    <property type="molecule type" value="Genomic_DNA"/>
</dbReference>
<keyword evidence="2 6" id="KW-1003">Cell membrane</keyword>
<reference evidence="8 9" key="1">
    <citation type="submission" date="2012-06" db="EMBL/GenBank/DDBJ databases">
        <title>Draft Genome Sequence of Lactobacillus pasteurii CRBIP 24.76T.</title>
        <authorList>
            <person name="Cousin S."/>
            <person name="Bouchier C."/>
            <person name="Loux V."/>
            <person name="Ma L."/>
            <person name="Creno S."/>
            <person name="Bizet C."/>
            <person name="Clermont D."/>
        </authorList>
    </citation>
    <scope>NUCLEOTIDE SEQUENCE [LARGE SCALE GENOMIC DNA]</scope>
    <source>
        <strain evidence="9">CRBIP 24.76T</strain>
    </source>
</reference>
<feature type="transmembrane region" description="Helical" evidence="6">
    <location>
        <begin position="59"/>
        <end position="84"/>
    </location>
</feature>
<feature type="transmembrane region" description="Helical" evidence="6">
    <location>
        <begin position="480"/>
        <end position="502"/>
    </location>
</feature>
<evidence type="ECO:0000256" key="1">
    <source>
        <dbReference type="ARBA" id="ARBA00004651"/>
    </source>
</evidence>
<keyword evidence="5 6" id="KW-0472">Membrane</keyword>
<gene>
    <name evidence="8" type="ORF">BN53_07930</name>
</gene>
<dbReference type="GO" id="GO:0005886">
    <property type="term" value="C:plasma membrane"/>
    <property type="evidence" value="ECO:0007669"/>
    <property type="project" value="UniProtKB-SubCell"/>
</dbReference>
<keyword evidence="6" id="KW-0813">Transport</keyword>
<feature type="transmembrane region" description="Helical" evidence="6">
    <location>
        <begin position="286"/>
        <end position="307"/>
    </location>
</feature>
<feature type="transmembrane region" description="Helical" evidence="6">
    <location>
        <begin position="20"/>
        <end position="39"/>
    </location>
</feature>
<feature type="domain" description="ABC3 transporter permease C-terminal" evidence="7">
    <location>
        <begin position="61"/>
        <end position="178"/>
    </location>
</feature>
<feature type="transmembrane region" description="Helical" evidence="6">
    <location>
        <begin position="105"/>
        <end position="130"/>
    </location>
</feature>
<comment type="caution">
    <text evidence="8">The sequence shown here is derived from an EMBL/GenBank/DDBJ whole genome shotgun (WGS) entry which is preliminary data.</text>
</comment>
<dbReference type="Pfam" id="PF02687">
    <property type="entry name" value="FtsX"/>
    <property type="match status" value="1"/>
</dbReference>
<proteinExistence type="inferred from homology"/>
<feature type="transmembrane region" description="Helical" evidence="6">
    <location>
        <begin position="231"/>
        <end position="257"/>
    </location>
</feature>
<dbReference type="InterPro" id="IPR027022">
    <property type="entry name" value="ABC_permease_BceB-typ"/>
</dbReference>
<feature type="transmembrane region" description="Helical" evidence="6">
    <location>
        <begin position="150"/>
        <end position="172"/>
    </location>
</feature>
<keyword evidence="9" id="KW-1185">Reference proteome</keyword>
<dbReference type="PIRSF" id="PIRSF018968">
    <property type="entry name" value="ABC_permease_BceB"/>
    <property type="match status" value="1"/>
</dbReference>
<evidence type="ECO:0000256" key="6">
    <source>
        <dbReference type="PIRNR" id="PIRNR018968"/>
    </source>
</evidence>